<gene>
    <name evidence="1" type="ORF">PCOR1329_LOCUS70290</name>
</gene>
<protein>
    <submittedName>
        <fullName evidence="1">Uncharacterized protein</fullName>
    </submittedName>
</protein>
<name>A0ABN9WT25_9DINO</name>
<organism evidence="1 2">
    <name type="scientific">Prorocentrum cordatum</name>
    <dbReference type="NCBI Taxonomy" id="2364126"/>
    <lineage>
        <taxon>Eukaryota</taxon>
        <taxon>Sar</taxon>
        <taxon>Alveolata</taxon>
        <taxon>Dinophyceae</taxon>
        <taxon>Prorocentrales</taxon>
        <taxon>Prorocentraceae</taxon>
        <taxon>Prorocentrum</taxon>
    </lineage>
</organism>
<sequence length="143" mass="14883">GSGAAGGVRGTPARIVHWGRRVATVGVSSASSEPTSSSIAASLKPLLWGSFFALTHNHAAHSELEHCLGYKSATWNAARSASCSSATSVTVPMLQKNQSALLQVALKDDRGTPAAHPVSRDGLQAPACERCQRVNWKAVSPIP</sequence>
<keyword evidence="2" id="KW-1185">Reference proteome</keyword>
<evidence type="ECO:0000313" key="2">
    <source>
        <dbReference type="Proteomes" id="UP001189429"/>
    </source>
</evidence>
<accession>A0ABN9WT25</accession>
<comment type="caution">
    <text evidence="1">The sequence shown here is derived from an EMBL/GenBank/DDBJ whole genome shotgun (WGS) entry which is preliminary data.</text>
</comment>
<dbReference type="Proteomes" id="UP001189429">
    <property type="component" value="Unassembled WGS sequence"/>
</dbReference>
<feature type="non-terminal residue" evidence="1">
    <location>
        <position position="1"/>
    </location>
</feature>
<proteinExistence type="predicted"/>
<evidence type="ECO:0000313" key="1">
    <source>
        <dbReference type="EMBL" id="CAK0889906.1"/>
    </source>
</evidence>
<dbReference type="EMBL" id="CAUYUJ010019281">
    <property type="protein sequence ID" value="CAK0889906.1"/>
    <property type="molecule type" value="Genomic_DNA"/>
</dbReference>
<reference evidence="1" key="1">
    <citation type="submission" date="2023-10" db="EMBL/GenBank/DDBJ databases">
        <authorList>
            <person name="Chen Y."/>
            <person name="Shah S."/>
            <person name="Dougan E. K."/>
            <person name="Thang M."/>
            <person name="Chan C."/>
        </authorList>
    </citation>
    <scope>NUCLEOTIDE SEQUENCE [LARGE SCALE GENOMIC DNA]</scope>
</reference>